<dbReference type="Pfam" id="PF06949">
    <property type="entry name" value="DUF1292"/>
    <property type="match status" value="1"/>
</dbReference>
<gene>
    <name evidence="1" type="ORF">IAA70_03605</name>
</gene>
<dbReference type="Proteomes" id="UP000824258">
    <property type="component" value="Unassembled WGS sequence"/>
</dbReference>
<sequence>MSDQFGDDIITITDEDGVEYVLEVLSVLEVDGNEYYALVPAEDDDSQEDLEVTILKVTEENGEEILCAIEDEQELEHVYQVMMDELYRDDDTEEE</sequence>
<comment type="caution">
    <text evidence="1">The sequence shown here is derived from an EMBL/GenBank/DDBJ whole genome shotgun (WGS) entry which is preliminary data.</text>
</comment>
<dbReference type="AlphaFoldDB" id="A0A9D1D7B4"/>
<evidence type="ECO:0000313" key="1">
    <source>
        <dbReference type="EMBL" id="HIR09473.1"/>
    </source>
</evidence>
<dbReference type="InterPro" id="IPR009711">
    <property type="entry name" value="UPF0473"/>
</dbReference>
<organism evidence="1 2">
    <name type="scientific">Candidatus Avoscillospira stercoripullorum</name>
    <dbReference type="NCBI Taxonomy" id="2840709"/>
    <lineage>
        <taxon>Bacteria</taxon>
        <taxon>Bacillati</taxon>
        <taxon>Bacillota</taxon>
        <taxon>Clostridia</taxon>
        <taxon>Eubacteriales</taxon>
        <taxon>Oscillospiraceae</taxon>
        <taxon>Oscillospiraceae incertae sedis</taxon>
        <taxon>Candidatus Avoscillospira</taxon>
    </lineage>
</organism>
<evidence type="ECO:0000313" key="2">
    <source>
        <dbReference type="Proteomes" id="UP000824258"/>
    </source>
</evidence>
<dbReference type="EMBL" id="DVGD01000103">
    <property type="protein sequence ID" value="HIR09473.1"/>
    <property type="molecule type" value="Genomic_DNA"/>
</dbReference>
<accession>A0A9D1D7B4</accession>
<reference evidence="1" key="1">
    <citation type="submission" date="2020-10" db="EMBL/GenBank/DDBJ databases">
        <authorList>
            <person name="Gilroy R."/>
        </authorList>
    </citation>
    <scope>NUCLEOTIDE SEQUENCE</scope>
    <source>
        <strain evidence="1">ChiHjej9B8-7071</strain>
    </source>
</reference>
<reference evidence="1" key="2">
    <citation type="journal article" date="2021" name="PeerJ">
        <title>Extensive microbial diversity within the chicken gut microbiome revealed by metagenomics and culture.</title>
        <authorList>
            <person name="Gilroy R."/>
            <person name="Ravi A."/>
            <person name="Getino M."/>
            <person name="Pursley I."/>
            <person name="Horton D.L."/>
            <person name="Alikhan N.F."/>
            <person name="Baker D."/>
            <person name="Gharbi K."/>
            <person name="Hall N."/>
            <person name="Watson M."/>
            <person name="Adriaenssens E.M."/>
            <person name="Foster-Nyarko E."/>
            <person name="Jarju S."/>
            <person name="Secka A."/>
            <person name="Antonio M."/>
            <person name="Oren A."/>
            <person name="Chaudhuri R.R."/>
            <person name="La Ragione R."/>
            <person name="Hildebrand F."/>
            <person name="Pallen M.J."/>
        </authorList>
    </citation>
    <scope>NUCLEOTIDE SEQUENCE</scope>
    <source>
        <strain evidence="1">ChiHjej9B8-7071</strain>
    </source>
</reference>
<proteinExistence type="predicted"/>
<protein>
    <submittedName>
        <fullName evidence="1">DUF1292 domain-containing protein</fullName>
    </submittedName>
</protein>
<name>A0A9D1D7B4_9FIRM</name>